<dbReference type="SUPFAM" id="SSF51735">
    <property type="entry name" value="NAD(P)-binding Rossmann-fold domains"/>
    <property type="match status" value="1"/>
</dbReference>
<keyword evidence="2" id="KW-0560">Oxidoreductase</keyword>
<dbReference type="EMBL" id="MU004232">
    <property type="protein sequence ID" value="KAF2672538.1"/>
    <property type="molecule type" value="Genomic_DNA"/>
</dbReference>
<feature type="domain" description="3-beta hydroxysteroid dehydrogenase/isomerase" evidence="3">
    <location>
        <begin position="16"/>
        <end position="282"/>
    </location>
</feature>
<dbReference type="InterPro" id="IPR036291">
    <property type="entry name" value="NAD(P)-bd_dom_sf"/>
</dbReference>
<evidence type="ECO:0000256" key="1">
    <source>
        <dbReference type="ARBA" id="ARBA00009219"/>
    </source>
</evidence>
<evidence type="ECO:0000259" key="3">
    <source>
        <dbReference type="Pfam" id="PF01073"/>
    </source>
</evidence>
<organism evidence="4 5">
    <name type="scientific">Microthyrium microscopicum</name>
    <dbReference type="NCBI Taxonomy" id="703497"/>
    <lineage>
        <taxon>Eukaryota</taxon>
        <taxon>Fungi</taxon>
        <taxon>Dikarya</taxon>
        <taxon>Ascomycota</taxon>
        <taxon>Pezizomycotina</taxon>
        <taxon>Dothideomycetes</taxon>
        <taxon>Dothideomycetes incertae sedis</taxon>
        <taxon>Microthyriales</taxon>
        <taxon>Microthyriaceae</taxon>
        <taxon>Microthyrium</taxon>
    </lineage>
</organism>
<dbReference type="Gene3D" id="3.40.50.720">
    <property type="entry name" value="NAD(P)-binding Rossmann-like Domain"/>
    <property type="match status" value="1"/>
</dbReference>
<comment type="similarity">
    <text evidence="1">Belongs to the 3-beta-HSD family.</text>
</comment>
<accession>A0A6A6UN88</accession>
<reference evidence="4" key="1">
    <citation type="journal article" date="2020" name="Stud. Mycol.">
        <title>101 Dothideomycetes genomes: a test case for predicting lifestyles and emergence of pathogens.</title>
        <authorList>
            <person name="Haridas S."/>
            <person name="Albert R."/>
            <person name="Binder M."/>
            <person name="Bloem J."/>
            <person name="Labutti K."/>
            <person name="Salamov A."/>
            <person name="Andreopoulos B."/>
            <person name="Baker S."/>
            <person name="Barry K."/>
            <person name="Bills G."/>
            <person name="Bluhm B."/>
            <person name="Cannon C."/>
            <person name="Castanera R."/>
            <person name="Culley D."/>
            <person name="Daum C."/>
            <person name="Ezra D."/>
            <person name="Gonzalez J."/>
            <person name="Henrissat B."/>
            <person name="Kuo A."/>
            <person name="Liang C."/>
            <person name="Lipzen A."/>
            <person name="Lutzoni F."/>
            <person name="Magnuson J."/>
            <person name="Mondo S."/>
            <person name="Nolan M."/>
            <person name="Ohm R."/>
            <person name="Pangilinan J."/>
            <person name="Park H.-J."/>
            <person name="Ramirez L."/>
            <person name="Alfaro M."/>
            <person name="Sun H."/>
            <person name="Tritt A."/>
            <person name="Yoshinaga Y."/>
            <person name="Zwiers L.-H."/>
            <person name="Turgeon B."/>
            <person name="Goodwin S."/>
            <person name="Spatafora J."/>
            <person name="Crous P."/>
            <person name="Grigoriev I."/>
        </authorList>
    </citation>
    <scope>NUCLEOTIDE SEQUENCE</scope>
    <source>
        <strain evidence="4">CBS 115976</strain>
    </source>
</reference>
<evidence type="ECO:0000313" key="5">
    <source>
        <dbReference type="Proteomes" id="UP000799302"/>
    </source>
</evidence>
<dbReference type="InterPro" id="IPR050177">
    <property type="entry name" value="Lipid_A_modif_metabolic_enz"/>
</dbReference>
<dbReference type="Proteomes" id="UP000799302">
    <property type="component" value="Unassembled WGS sequence"/>
</dbReference>
<dbReference type="GO" id="GO:0016616">
    <property type="term" value="F:oxidoreductase activity, acting on the CH-OH group of donors, NAD or NADP as acceptor"/>
    <property type="evidence" value="ECO:0007669"/>
    <property type="project" value="InterPro"/>
</dbReference>
<sequence>MQSQSKISSSEPFSVVITGGLGCVGIAITTCLAERLPHATIHILDLSIPDRVDDRFSDTVAKYHKVDVTDLDSVLEAFQCIRPPIVIHTAGLLPSVATKIGLGDAGLFNVNVGGTKNVLKAALQVEAEALVYTSSCDVAKTDSWADLINVSEKDDPPADAKFDDKYSETKAHAERLVLDAATTSSMKTCALRAHAVIGRGDNNLVPLLANVPRGIIIGPGKNLFDFTGVDNFALAHVLAVENLLGTATANGKAFFTTDSDPKPFRQLFEMVCSELDRKAGKKIPDGIAYPYRVIPIWLVVLILRIINFPFKILGKDDVLPVDGVGNGTAQRYFDNSAAKELLGYNPEVSLDKSVQDACETYNKTISALQSAKNL</sequence>
<keyword evidence="5" id="KW-1185">Reference proteome</keyword>
<dbReference type="GO" id="GO:0006694">
    <property type="term" value="P:steroid biosynthetic process"/>
    <property type="evidence" value="ECO:0007669"/>
    <property type="project" value="InterPro"/>
</dbReference>
<dbReference type="InterPro" id="IPR002225">
    <property type="entry name" value="3Beta_OHSteriod_DH/Estase"/>
</dbReference>
<evidence type="ECO:0000256" key="2">
    <source>
        <dbReference type="ARBA" id="ARBA00023002"/>
    </source>
</evidence>
<protein>
    <submittedName>
        <fullName evidence="4">NAD(P)-binding protein</fullName>
    </submittedName>
</protein>
<name>A0A6A6UN88_9PEZI</name>
<dbReference type="AlphaFoldDB" id="A0A6A6UN88"/>
<gene>
    <name evidence="4" type="ORF">BT63DRAFT_198769</name>
</gene>
<evidence type="ECO:0000313" key="4">
    <source>
        <dbReference type="EMBL" id="KAF2672538.1"/>
    </source>
</evidence>
<dbReference type="PANTHER" id="PTHR43245:SF51">
    <property type="entry name" value="SHORT CHAIN DEHYDROGENASE_REDUCTASE FAMILY 42E, MEMBER 2"/>
    <property type="match status" value="1"/>
</dbReference>
<dbReference type="PANTHER" id="PTHR43245">
    <property type="entry name" value="BIFUNCTIONAL POLYMYXIN RESISTANCE PROTEIN ARNA"/>
    <property type="match status" value="1"/>
</dbReference>
<dbReference type="PROSITE" id="PS51257">
    <property type="entry name" value="PROKAR_LIPOPROTEIN"/>
    <property type="match status" value="1"/>
</dbReference>
<dbReference type="OrthoDB" id="331544at2759"/>
<dbReference type="Pfam" id="PF01073">
    <property type="entry name" value="3Beta_HSD"/>
    <property type="match status" value="1"/>
</dbReference>
<proteinExistence type="inferred from homology"/>